<feature type="region of interest" description="Disordered" evidence="1">
    <location>
        <begin position="225"/>
        <end position="269"/>
    </location>
</feature>
<feature type="transmembrane region" description="Helical" evidence="2">
    <location>
        <begin position="70"/>
        <end position="87"/>
    </location>
</feature>
<name>A0A8S0X3T0_CYCAE</name>
<feature type="transmembrane region" description="Helical" evidence="2">
    <location>
        <begin position="94"/>
        <end position="115"/>
    </location>
</feature>
<keyword evidence="2" id="KW-1133">Transmembrane helix</keyword>
<dbReference type="AlphaFoldDB" id="A0A8S0X3T0"/>
<evidence type="ECO:0000313" key="3">
    <source>
        <dbReference type="EMBL" id="CAA7266242.1"/>
    </source>
</evidence>
<dbReference type="OrthoDB" id="10374703at2759"/>
<reference evidence="3 4" key="1">
    <citation type="submission" date="2020-01" db="EMBL/GenBank/DDBJ databases">
        <authorList>
            <person name="Gupta K D."/>
        </authorList>
    </citation>
    <scope>NUCLEOTIDE SEQUENCE [LARGE SCALE GENOMIC DNA]</scope>
</reference>
<dbReference type="Proteomes" id="UP000467700">
    <property type="component" value="Unassembled WGS sequence"/>
</dbReference>
<keyword evidence="2" id="KW-0812">Transmembrane</keyword>
<evidence type="ECO:0000313" key="4">
    <source>
        <dbReference type="Proteomes" id="UP000467700"/>
    </source>
</evidence>
<evidence type="ECO:0000256" key="2">
    <source>
        <dbReference type="SAM" id="Phobius"/>
    </source>
</evidence>
<keyword evidence="4" id="KW-1185">Reference proteome</keyword>
<sequence length="269" mass="28225">MANIEASSPASDKGDVQATPPVQPSSPLGQPFMDGIAFIKDRLVRATEDVLKPAIASSFRYFDADPRFEAILSTPLLIGLSLAGGIFSLSAAILVLWSAVSIIGGAFFLILVQLISLTFNLFVAALVTILIAGCVTASCVFFNASFHIAVEKIRHRVSIARSQTDPAQQPLWDQIVLYCAMTFKAARAAAPLFVTAMNADVNHQLAASQAAEQHAVPEITATAPAPAPAPVAATPEASPQLEVLSAASSEGLKRREPFVNAGGEGEGKE</sequence>
<feature type="transmembrane region" description="Helical" evidence="2">
    <location>
        <begin position="121"/>
        <end position="146"/>
    </location>
</feature>
<organism evidence="3 4">
    <name type="scientific">Cyclocybe aegerita</name>
    <name type="common">Black poplar mushroom</name>
    <name type="synonym">Agrocybe aegerita</name>
    <dbReference type="NCBI Taxonomy" id="1973307"/>
    <lineage>
        <taxon>Eukaryota</taxon>
        <taxon>Fungi</taxon>
        <taxon>Dikarya</taxon>
        <taxon>Basidiomycota</taxon>
        <taxon>Agaricomycotina</taxon>
        <taxon>Agaricomycetes</taxon>
        <taxon>Agaricomycetidae</taxon>
        <taxon>Agaricales</taxon>
        <taxon>Agaricineae</taxon>
        <taxon>Bolbitiaceae</taxon>
        <taxon>Cyclocybe</taxon>
    </lineage>
</organism>
<keyword evidence="2" id="KW-0472">Membrane</keyword>
<evidence type="ECO:0000256" key="1">
    <source>
        <dbReference type="SAM" id="MobiDB-lite"/>
    </source>
</evidence>
<gene>
    <name evidence="3" type="ORF">AAE3_LOCUS8449</name>
</gene>
<feature type="region of interest" description="Disordered" evidence="1">
    <location>
        <begin position="1"/>
        <end position="29"/>
    </location>
</feature>
<feature type="compositionally biased region" description="Polar residues" evidence="1">
    <location>
        <begin position="1"/>
        <end position="10"/>
    </location>
</feature>
<dbReference type="EMBL" id="CACVBS010000053">
    <property type="protein sequence ID" value="CAA7266242.1"/>
    <property type="molecule type" value="Genomic_DNA"/>
</dbReference>
<protein>
    <submittedName>
        <fullName evidence="3">Uncharacterized protein</fullName>
    </submittedName>
</protein>
<feature type="compositionally biased region" description="Low complexity" evidence="1">
    <location>
        <begin position="225"/>
        <end position="237"/>
    </location>
</feature>
<accession>A0A8S0X3T0</accession>
<proteinExistence type="predicted"/>
<comment type="caution">
    <text evidence="3">The sequence shown here is derived from an EMBL/GenBank/DDBJ whole genome shotgun (WGS) entry which is preliminary data.</text>
</comment>